<accession>A0A7W9UJF0</accession>
<evidence type="ECO:0000313" key="1">
    <source>
        <dbReference type="EMBL" id="MBB5915394.1"/>
    </source>
</evidence>
<sequence length="211" mass="23788">MVDLGWNDVWRPRAGRLTTWTVLPSARAAMLRAPVCAGPVPSWQQRYMRATHRLAGTNCPHGRLHVVEFDIDGYPRIAAMTRAVTALVRRHDMFRSWLSVEPDDRVVRHMLDPDDVELVATVRWDVTGAGIGEMVRTSVPDALHWDCFGFGVIEHEHSFTTYVAVDRLHRGGLTAVSIETELRALYRRELCDGGGRSRRPADYCRSATPIA</sequence>
<name>A0A7W9UJF0_9NOCA</name>
<comment type="caution">
    <text evidence="1">The sequence shown here is derived from an EMBL/GenBank/DDBJ whole genome shotgun (WGS) entry which is preliminary data.</text>
</comment>
<dbReference type="InterPro" id="IPR023213">
    <property type="entry name" value="CAT-like_dom_sf"/>
</dbReference>
<reference evidence="1 2" key="1">
    <citation type="submission" date="2020-08" db="EMBL/GenBank/DDBJ databases">
        <title>Sequencing the genomes of 1000 actinobacteria strains.</title>
        <authorList>
            <person name="Klenk H.-P."/>
        </authorList>
    </citation>
    <scope>NUCLEOTIDE SEQUENCE [LARGE SCALE GENOMIC DNA]</scope>
    <source>
        <strain evidence="1 2">DSM 43582</strain>
    </source>
</reference>
<evidence type="ECO:0000313" key="2">
    <source>
        <dbReference type="Proteomes" id="UP000540412"/>
    </source>
</evidence>
<organism evidence="1 2">
    <name type="scientific">Nocardia transvalensis</name>
    <dbReference type="NCBI Taxonomy" id="37333"/>
    <lineage>
        <taxon>Bacteria</taxon>
        <taxon>Bacillati</taxon>
        <taxon>Actinomycetota</taxon>
        <taxon>Actinomycetes</taxon>
        <taxon>Mycobacteriales</taxon>
        <taxon>Nocardiaceae</taxon>
        <taxon>Nocardia</taxon>
    </lineage>
</organism>
<protein>
    <recommendedName>
        <fullName evidence="3">Condensation domain-containing protein</fullName>
    </recommendedName>
</protein>
<dbReference type="SUPFAM" id="SSF52777">
    <property type="entry name" value="CoA-dependent acyltransferases"/>
    <property type="match status" value="1"/>
</dbReference>
<dbReference type="Proteomes" id="UP000540412">
    <property type="component" value="Unassembled WGS sequence"/>
</dbReference>
<proteinExistence type="predicted"/>
<dbReference type="EMBL" id="JACHIT010000002">
    <property type="protein sequence ID" value="MBB5915394.1"/>
    <property type="molecule type" value="Genomic_DNA"/>
</dbReference>
<dbReference type="Gene3D" id="3.30.559.10">
    <property type="entry name" value="Chloramphenicol acetyltransferase-like domain"/>
    <property type="match status" value="1"/>
</dbReference>
<keyword evidence="2" id="KW-1185">Reference proteome</keyword>
<gene>
    <name evidence="1" type="ORF">BJY24_004306</name>
</gene>
<dbReference type="RefSeq" id="WP_157185538.1">
    <property type="nucleotide sequence ID" value="NZ_JACHIT010000002.1"/>
</dbReference>
<evidence type="ECO:0008006" key="3">
    <source>
        <dbReference type="Google" id="ProtNLM"/>
    </source>
</evidence>
<dbReference type="AlphaFoldDB" id="A0A7W9UJF0"/>